<dbReference type="AlphaFoldDB" id="A0A1C5IAV8"/>
<dbReference type="InterPro" id="IPR024997">
    <property type="entry name" value="DUF3892"/>
</dbReference>
<evidence type="ECO:0000313" key="2">
    <source>
        <dbReference type="Proteomes" id="UP000198217"/>
    </source>
</evidence>
<accession>A0A1C5IAV8</accession>
<dbReference type="RefSeq" id="WP_088994363.1">
    <property type="nucleotide sequence ID" value="NZ_LT607750.1"/>
</dbReference>
<protein>
    <submittedName>
        <fullName evidence="1">Uncharacterized protein</fullName>
    </submittedName>
</protein>
<keyword evidence="2" id="KW-1185">Reference proteome</keyword>
<organism evidence="1 2">
    <name type="scientific">Micromonospora echinaurantiaca</name>
    <dbReference type="NCBI Taxonomy" id="47857"/>
    <lineage>
        <taxon>Bacteria</taxon>
        <taxon>Bacillati</taxon>
        <taxon>Actinomycetota</taxon>
        <taxon>Actinomycetes</taxon>
        <taxon>Micromonosporales</taxon>
        <taxon>Micromonosporaceae</taxon>
        <taxon>Micromonospora</taxon>
    </lineage>
</organism>
<name>A0A1C5IAV8_9ACTN</name>
<dbReference type="Proteomes" id="UP000198217">
    <property type="component" value="Chromosome I"/>
</dbReference>
<proteinExistence type="predicted"/>
<sequence length="1137" mass="119230">MTTLLVPVALDVLVVREPGAASDWADTALTRPIPPASGRVQQDLLPEPFSARSTARPAGAHLHWGLPDGLTRGVADDTGATTFPPVPDRWLVVRLSGAATPGPRAVEAWLLPYAGAIEPVRVDRVLTGPTLPAPGPAPRSPLTALGHGDLGWAGYYDNVTHRFALHDELTGVTGPVAYLVVGWYTDPTRDPLHVTGETAYAERMEDLGWQVHEPDDEDGDEDQPVPDRSVYHAAAVSIGWPTPNWPGDGGLLGRETDYRPAPDQVALALGETLAEALAAVAAEPDDPSEAARMVEALLQGALADVTGADGPARLDASLHQSRFGSAPAAAGNEYIWQPATGSGGAAGGGSFVQVERTRPRVWHALEPTLVVTGGGRSPKHGADGRYSELGTLLCRLDGQTVRGFGVAGGDAGRGAAVLPPTPLAGLLPQYGVPAVATDLLVELASIDPGSAPDLALSTATQPSPVAAARAAWWASFDPGVGDPTSAPPGAVVEGQLPSPVGVTPPSRPWNPLLLEWSGSYLPSPRGAHDWPLGEVDFELPAAVTEPPAETGRTLRGRVMLSASAAALLDGTIDAQDAERDLLSGELVGIAEQLRRDATGLVVDAPNATDTAQPPQPPRAPDFVALRAGYLRVDRARLVDGFGRFVEVLGPEVATPAPVTHGATLAVPGHPDLAALRPRFTAPARVLLRFADATGALRDADAGISPVCGYLVPSLVDRTLEFFDDKGSGYGRLRPDPETVTAWEEDPGRPATLGAPPSRFLPNPLLGRFADRMLAADHALATARAGGHPAGGAQSALESLLRVLDTTRWTVDVTGRAGDEHLALLLGRPVAVVRAYLKVEVEDPRQPPENARTGVPVRLGTLSRSQDGLLAYCVGDDLDRLHIVDPAVALLAPGLPDESGAAGLPGADPITSPYVDTSGTFTVNPGVPVPLTLLMVPGSDVHVTAGLVPQKAVGLLREWTAPALSRLSPALRYGPVLRDLETTRLPLPQDVRGSWHWHRRNAPGEWTSDSVVPTTPDALLPNEPSVTSEGWLQVALVADTEYYDAAVPVRVSCVRTVNGTTVGLGGLNGDGSHFLIPVPEAIELIGSGRFAFFVQEPGTARVAIRVVRPRTGRPYLRTVADDASPNNLDSLPECNHVR</sequence>
<reference evidence="1 2" key="1">
    <citation type="submission" date="2016-06" db="EMBL/GenBank/DDBJ databases">
        <authorList>
            <person name="Kjaerup R.B."/>
            <person name="Dalgaard T.S."/>
            <person name="Juul-Madsen H.R."/>
        </authorList>
    </citation>
    <scope>NUCLEOTIDE SEQUENCE [LARGE SCALE GENOMIC DNA]</scope>
    <source>
        <strain evidence="1 2">DSM 43904</strain>
    </source>
</reference>
<dbReference type="EMBL" id="LT607750">
    <property type="protein sequence ID" value="SCG55111.1"/>
    <property type="molecule type" value="Genomic_DNA"/>
</dbReference>
<gene>
    <name evidence="1" type="ORF">GA0070609_3008</name>
</gene>
<evidence type="ECO:0000313" key="1">
    <source>
        <dbReference type="EMBL" id="SCG55111.1"/>
    </source>
</evidence>
<dbReference type="Pfam" id="PF13031">
    <property type="entry name" value="DUF3892"/>
    <property type="match status" value="1"/>
</dbReference>